<reference evidence="3 6" key="2">
    <citation type="journal article" date="2019" name="Emerg. Microbes Infect.">
        <title>Comprehensive subspecies identification of 175 nontuberculous mycobacteria species based on 7547 genomic profiles.</title>
        <authorList>
            <person name="Matsumoto Y."/>
            <person name="Kinjo T."/>
            <person name="Motooka D."/>
            <person name="Nabeya D."/>
            <person name="Jung N."/>
            <person name="Uechi K."/>
            <person name="Horii T."/>
            <person name="Iida T."/>
            <person name="Fujita J."/>
            <person name="Nakamura S."/>
        </authorList>
    </citation>
    <scope>NUCLEOTIDE SEQUENCE [LARGE SCALE GENOMIC DNA]</scope>
    <source>
        <strain evidence="3 6">JCM 16367</strain>
    </source>
</reference>
<keyword evidence="2" id="KW-0812">Transmembrane</keyword>
<dbReference type="Proteomes" id="UP000466894">
    <property type="component" value="Chromosome"/>
</dbReference>
<evidence type="ECO:0000256" key="2">
    <source>
        <dbReference type="SAM" id="Phobius"/>
    </source>
</evidence>
<proteinExistence type="predicted"/>
<keyword evidence="2" id="KW-1133">Transmembrane helix</keyword>
<organism evidence="3 6">
    <name type="scientific">Mycobacterium noviomagense</name>
    <dbReference type="NCBI Taxonomy" id="459858"/>
    <lineage>
        <taxon>Bacteria</taxon>
        <taxon>Bacillati</taxon>
        <taxon>Actinomycetota</taxon>
        <taxon>Actinomycetes</taxon>
        <taxon>Mycobacteriales</taxon>
        <taxon>Mycobacteriaceae</taxon>
        <taxon>Mycobacterium</taxon>
    </lineage>
</organism>
<dbReference type="AlphaFoldDB" id="A0A7I7PKJ4"/>
<keyword evidence="5" id="KW-1185">Reference proteome</keyword>
<sequence length="210" mass="21841">MGLRDSGARQRWGTASPVTIDRILLGVCAAVWLALVGVSVAALVALVDLGRGFQRTGSQHTPAVLYAVIIVSALVIAGAIPVLLRARRTASPAGRPAGTQVRGAGRQPAKAGQVGPRAGTEEARTERLTALGPPGYSAAAVDRIWLRGMLSLVAAMGLALIGVAAATYLMAIGRYGASWTAYVIAGIVTATMPLVAWQSLRWLHRLRTGE</sequence>
<keyword evidence="2" id="KW-0472">Membrane</keyword>
<evidence type="ECO:0000313" key="3">
    <source>
        <dbReference type="EMBL" id="BBY09111.1"/>
    </source>
</evidence>
<feature type="transmembrane region" description="Helical" evidence="2">
    <location>
        <begin position="152"/>
        <end position="173"/>
    </location>
</feature>
<protein>
    <submittedName>
        <fullName evidence="3">Membrane protein</fullName>
    </submittedName>
</protein>
<feature type="region of interest" description="Disordered" evidence="1">
    <location>
        <begin position="92"/>
        <end position="126"/>
    </location>
</feature>
<dbReference type="EMBL" id="AP022583">
    <property type="protein sequence ID" value="BBY09111.1"/>
    <property type="molecule type" value="Genomic_DNA"/>
</dbReference>
<evidence type="ECO:0000313" key="4">
    <source>
        <dbReference type="EMBL" id="ORB11616.1"/>
    </source>
</evidence>
<dbReference type="RefSeq" id="WP_083089318.1">
    <property type="nucleotide sequence ID" value="NZ_AP022583.1"/>
</dbReference>
<dbReference type="EMBL" id="MVIC01000047">
    <property type="protein sequence ID" value="ORB11616.1"/>
    <property type="molecule type" value="Genomic_DNA"/>
</dbReference>
<gene>
    <name evidence="4" type="ORF">BST37_19010</name>
    <name evidence="3" type="ORF">MNVI_44290</name>
</gene>
<reference evidence="3" key="3">
    <citation type="submission" date="2020-02" db="EMBL/GenBank/DDBJ databases">
        <authorList>
            <person name="Matsumoto Y."/>
            <person name="Motooka D."/>
            <person name="Nakamura S."/>
        </authorList>
    </citation>
    <scope>NUCLEOTIDE SEQUENCE</scope>
    <source>
        <strain evidence="3">JCM 16367</strain>
    </source>
</reference>
<name>A0A7I7PKJ4_9MYCO</name>
<accession>A0A7I7PKJ4</accession>
<dbReference type="Pfam" id="PF10812">
    <property type="entry name" value="DUF2561"/>
    <property type="match status" value="1"/>
</dbReference>
<evidence type="ECO:0000313" key="5">
    <source>
        <dbReference type="Proteomes" id="UP000192374"/>
    </source>
</evidence>
<reference evidence="4 5" key="1">
    <citation type="submission" date="2017-02" db="EMBL/GenBank/DDBJ databases">
        <title>The new phylogeny of genus Mycobacterium.</title>
        <authorList>
            <person name="Tortoli E."/>
            <person name="Trovato A."/>
            <person name="Cirillo D.M."/>
        </authorList>
    </citation>
    <scope>NUCLEOTIDE SEQUENCE [LARGE SCALE GENOMIC DNA]</scope>
    <source>
        <strain evidence="4 5">DSM 45145</strain>
    </source>
</reference>
<feature type="transmembrane region" description="Helical" evidence="2">
    <location>
        <begin position="20"/>
        <end position="44"/>
    </location>
</feature>
<dbReference type="OrthoDB" id="4640608at2"/>
<evidence type="ECO:0000256" key="1">
    <source>
        <dbReference type="SAM" id="MobiDB-lite"/>
    </source>
</evidence>
<dbReference type="InterPro" id="IPR024381">
    <property type="entry name" value="DUF2561"/>
</dbReference>
<dbReference type="KEGG" id="mnv:MNVI_44290"/>
<feature type="transmembrane region" description="Helical" evidence="2">
    <location>
        <begin position="64"/>
        <end position="84"/>
    </location>
</feature>
<feature type="transmembrane region" description="Helical" evidence="2">
    <location>
        <begin position="179"/>
        <end position="197"/>
    </location>
</feature>
<dbReference type="Proteomes" id="UP000192374">
    <property type="component" value="Unassembled WGS sequence"/>
</dbReference>
<evidence type="ECO:0000313" key="6">
    <source>
        <dbReference type="Proteomes" id="UP000466894"/>
    </source>
</evidence>